<sequence length="288" mass="30676">MSSTNPTKLFHLPDGRTITYIMTEAPMPGAPTVLLSNSLCAPLSAWDRVVPVLSTAGFAVLRYDQPGHGTSGVPANLQSTTFDTLADDVAALLAHLALQRLHGWVGVSMGASTGVYFAARYPGVVRRLVVCDTVSGAPVNLGVADPFVARVRAMREAGSLDGLLRATMERWFGRAWMDSNPAEAVRMRDVSEGTTMDGFETCCAALSDPGYDLRGPRLEAAGRGCEEALVVVGEKDADLPTTMREIRAGLEKGSGKPVELEVIKGAGHVSFVDGFDEFCDVVVSFLQK</sequence>
<accession>A0AA38S850</accession>
<gene>
    <name evidence="2" type="ORF">NKR19_g1063</name>
</gene>
<dbReference type="SUPFAM" id="SSF53474">
    <property type="entry name" value="alpha/beta-Hydrolases"/>
    <property type="match status" value="1"/>
</dbReference>
<proteinExistence type="predicted"/>
<dbReference type="PANTHER" id="PTHR43194">
    <property type="entry name" value="HYDROLASE ALPHA/BETA FOLD FAMILY"/>
    <property type="match status" value="1"/>
</dbReference>
<dbReference type="Gene3D" id="3.40.50.1820">
    <property type="entry name" value="alpha/beta hydrolase"/>
    <property type="match status" value="1"/>
</dbReference>
<feature type="domain" description="AB hydrolase-1" evidence="1">
    <location>
        <begin position="31"/>
        <end position="173"/>
    </location>
</feature>
<dbReference type="InterPro" id="IPR000073">
    <property type="entry name" value="AB_hydrolase_1"/>
</dbReference>
<dbReference type="AlphaFoldDB" id="A0AA38S850"/>
<dbReference type="Proteomes" id="UP001174691">
    <property type="component" value="Unassembled WGS sequence"/>
</dbReference>
<name>A0AA38S850_9PEZI</name>
<organism evidence="2 3">
    <name type="scientific">Coniochaeta hoffmannii</name>
    <dbReference type="NCBI Taxonomy" id="91930"/>
    <lineage>
        <taxon>Eukaryota</taxon>
        <taxon>Fungi</taxon>
        <taxon>Dikarya</taxon>
        <taxon>Ascomycota</taxon>
        <taxon>Pezizomycotina</taxon>
        <taxon>Sordariomycetes</taxon>
        <taxon>Sordariomycetidae</taxon>
        <taxon>Coniochaetales</taxon>
        <taxon>Coniochaetaceae</taxon>
        <taxon>Coniochaeta</taxon>
    </lineage>
</organism>
<evidence type="ECO:0000259" key="1">
    <source>
        <dbReference type="Pfam" id="PF00561"/>
    </source>
</evidence>
<protein>
    <submittedName>
        <fullName evidence="2">3-oxoadipate enol-lactonase</fullName>
    </submittedName>
</protein>
<dbReference type="EMBL" id="JANBVN010000009">
    <property type="protein sequence ID" value="KAJ9164807.1"/>
    <property type="molecule type" value="Genomic_DNA"/>
</dbReference>
<reference evidence="2" key="1">
    <citation type="submission" date="2022-07" db="EMBL/GenBank/DDBJ databases">
        <title>Fungi with potential for degradation of polypropylene.</title>
        <authorList>
            <person name="Gostincar C."/>
        </authorList>
    </citation>
    <scope>NUCLEOTIDE SEQUENCE</scope>
    <source>
        <strain evidence="2">EXF-13287</strain>
    </source>
</reference>
<comment type="caution">
    <text evidence="2">The sequence shown here is derived from an EMBL/GenBank/DDBJ whole genome shotgun (WGS) entry which is preliminary data.</text>
</comment>
<dbReference type="InterPro" id="IPR050228">
    <property type="entry name" value="Carboxylesterase_BioH"/>
</dbReference>
<evidence type="ECO:0000313" key="2">
    <source>
        <dbReference type="EMBL" id="KAJ9164807.1"/>
    </source>
</evidence>
<evidence type="ECO:0000313" key="3">
    <source>
        <dbReference type="Proteomes" id="UP001174691"/>
    </source>
</evidence>
<keyword evidence="3" id="KW-1185">Reference proteome</keyword>
<dbReference type="PANTHER" id="PTHR43194:SF2">
    <property type="entry name" value="PEROXISOMAL MEMBRANE PROTEIN LPX1"/>
    <property type="match status" value="1"/>
</dbReference>
<dbReference type="Pfam" id="PF00561">
    <property type="entry name" value="Abhydrolase_1"/>
    <property type="match status" value="1"/>
</dbReference>
<dbReference type="PRINTS" id="PR00111">
    <property type="entry name" value="ABHYDROLASE"/>
</dbReference>
<dbReference type="InterPro" id="IPR029058">
    <property type="entry name" value="AB_hydrolase_fold"/>
</dbReference>